<organism evidence="5 6">
    <name type="scientific">Rosistilla ulvae</name>
    <dbReference type="NCBI Taxonomy" id="1930277"/>
    <lineage>
        <taxon>Bacteria</taxon>
        <taxon>Pseudomonadati</taxon>
        <taxon>Planctomycetota</taxon>
        <taxon>Planctomycetia</taxon>
        <taxon>Pirellulales</taxon>
        <taxon>Pirellulaceae</taxon>
        <taxon>Rosistilla</taxon>
    </lineage>
</organism>
<evidence type="ECO:0000313" key="6">
    <source>
        <dbReference type="Proteomes" id="UP000319557"/>
    </source>
</evidence>
<evidence type="ECO:0000313" key="5">
    <source>
        <dbReference type="EMBL" id="QDS86646.1"/>
    </source>
</evidence>
<dbReference type="Proteomes" id="UP000319557">
    <property type="component" value="Chromosome"/>
</dbReference>
<keyword evidence="1 3" id="KW-0732">Signal</keyword>
<protein>
    <recommendedName>
        <fullName evidence="4">LamG-like jellyroll fold domain-containing protein</fullName>
    </recommendedName>
</protein>
<evidence type="ECO:0000256" key="3">
    <source>
        <dbReference type="SAM" id="SignalP"/>
    </source>
</evidence>
<dbReference type="KEGG" id="ruv:EC9_08190"/>
<keyword evidence="6" id="KW-1185">Reference proteome</keyword>
<evidence type="ECO:0000259" key="4">
    <source>
        <dbReference type="SMART" id="SM00560"/>
    </source>
</evidence>
<keyword evidence="2" id="KW-1015">Disulfide bond</keyword>
<dbReference type="OrthoDB" id="226631at2"/>
<evidence type="ECO:0000256" key="1">
    <source>
        <dbReference type="ARBA" id="ARBA00022729"/>
    </source>
</evidence>
<dbReference type="InterPro" id="IPR013320">
    <property type="entry name" value="ConA-like_dom_sf"/>
</dbReference>
<proteinExistence type="predicted"/>
<sequence length="1105" mass="121881" precursor="true">MTSLPHRLVFRILFTLVATGCLNASALLAQESAVRWWEPYTDASGPEVLGLWKFDGDEASFTSDSSSHKHAATLRGAKQSSDGRFDGCLETSAGYPVEDKSHSLHVAKSPVLSPSGAFTVEMWLRAKEGEEFPAKYAAVLLDMKYVPDNHTGFMFSLSPGRAIGTRLLHLEIGGGLDSTHWYSLPFPMEAGDWRHVAFTYDGIGTAEFFVDGSTVGRSTIATAGPMAAAIRPLSIGDRIGSLYRGFPGFIDEVRITSGVREFQPVGFVPESERFVFQRMSENAFLTAQLTNRTGESLSGAIVTALLPDGSTQRLNVPELGDGASHQLKLKIDTALKPGEYFVELSATVPNWGGTDAGYQSTSRIPVVIVKRPLPDRMPVVMWGVGGTDGVIKEIPRLKQIGFTHCLGLRSEFQRIWDGGADALPDSAEDIREGRNMLNAALENDLQIVASLSPGRWLRTAAVGKSFRRIDRNGDNYDRQDISGLFPAVQGFAFNSGAAMGRAYGDHPAFSSALLHTEVRGETQVSFLPIEIEAYRKATGKEIPAEVTIKNGVQWQKLADFPKNRVIADDNPILQYLTWFWKTGDGWNELNTQLHEGLKQHTHDGFWSFYDPAVRAPSIGGSGGRANVLSHWTYSYPDPIRIGLCTDELFELARANGHDQDVMKMTQLIWYRSQTAPKKKATDVAASPWVDQDPDADYISIAPMHLREAFWWKLSRPITGIMYHGWQSLVETESPGAYRYTNPNTQHELQRLIHDVVQPLGPTLMQVPDPPSDVVFLESFTSQMFARRGTYGWNRSWAGDMYHILMYAQLQPRVLYEESLRSGGLKGAKVLVMADCDVLTESVVRLIQEFQSNGGLVVGDAEVCPAIKPDLVIPRFARTKQADNDRNALQEAAKQLRTWLDPQYARVVDSSNLDVVTRRRVFGSTDYIFAVNDHREFGTYVGGYGMVMEDGLPSETTLHIDRKAGHVYDLIAGREIDADSVNGSIEVPLQLGPCQGRVLMVTQRPIRELTVAAPKESAPSQSITIDVAVTDGSQPVNAVVPVEVEIISPEGRRAEFSGHYAAKAGKLTIRFDFAANDRLGVWEVQAKELASGKSATAYVRLTESDK</sequence>
<dbReference type="SUPFAM" id="SSF49899">
    <property type="entry name" value="Concanavalin A-like lectins/glucanases"/>
    <property type="match status" value="1"/>
</dbReference>
<accession>A0A517LVJ7</accession>
<name>A0A517LVJ7_9BACT</name>
<dbReference type="Gene3D" id="2.60.120.200">
    <property type="match status" value="1"/>
</dbReference>
<dbReference type="AlphaFoldDB" id="A0A517LVJ7"/>
<dbReference type="Gene3D" id="3.40.50.880">
    <property type="match status" value="1"/>
</dbReference>
<dbReference type="InterPro" id="IPR029062">
    <property type="entry name" value="Class_I_gatase-like"/>
</dbReference>
<dbReference type="SMART" id="SM00560">
    <property type="entry name" value="LamGL"/>
    <property type="match status" value="1"/>
</dbReference>
<gene>
    <name evidence="5" type="ORF">EC9_08190</name>
</gene>
<dbReference type="EMBL" id="CP036261">
    <property type="protein sequence ID" value="QDS86646.1"/>
    <property type="molecule type" value="Genomic_DNA"/>
</dbReference>
<feature type="signal peptide" evidence="3">
    <location>
        <begin position="1"/>
        <end position="29"/>
    </location>
</feature>
<feature type="chain" id="PRO_5021859541" description="LamG-like jellyroll fold domain-containing protein" evidence="3">
    <location>
        <begin position="30"/>
        <end position="1105"/>
    </location>
</feature>
<dbReference type="RefSeq" id="WP_145342532.1">
    <property type="nucleotide sequence ID" value="NZ_CP036261.1"/>
</dbReference>
<dbReference type="Pfam" id="PF13385">
    <property type="entry name" value="Laminin_G_3"/>
    <property type="match status" value="1"/>
</dbReference>
<reference evidence="5 6" key="1">
    <citation type="submission" date="2019-02" db="EMBL/GenBank/DDBJ databases">
        <title>Deep-cultivation of Planctomycetes and their phenomic and genomic characterization uncovers novel biology.</title>
        <authorList>
            <person name="Wiegand S."/>
            <person name="Jogler M."/>
            <person name="Boedeker C."/>
            <person name="Pinto D."/>
            <person name="Vollmers J."/>
            <person name="Rivas-Marin E."/>
            <person name="Kohn T."/>
            <person name="Peeters S.H."/>
            <person name="Heuer A."/>
            <person name="Rast P."/>
            <person name="Oberbeckmann S."/>
            <person name="Bunk B."/>
            <person name="Jeske O."/>
            <person name="Meyerdierks A."/>
            <person name="Storesund J.E."/>
            <person name="Kallscheuer N."/>
            <person name="Luecker S."/>
            <person name="Lage O.M."/>
            <person name="Pohl T."/>
            <person name="Merkel B.J."/>
            <person name="Hornburger P."/>
            <person name="Mueller R.-W."/>
            <person name="Bruemmer F."/>
            <person name="Labrenz M."/>
            <person name="Spormann A.M."/>
            <person name="Op den Camp H."/>
            <person name="Overmann J."/>
            <person name="Amann R."/>
            <person name="Jetten M.S.M."/>
            <person name="Mascher T."/>
            <person name="Medema M.H."/>
            <person name="Devos D.P."/>
            <person name="Kaster A.-K."/>
            <person name="Ovreas L."/>
            <person name="Rohde M."/>
            <person name="Galperin M.Y."/>
            <person name="Jogler C."/>
        </authorList>
    </citation>
    <scope>NUCLEOTIDE SEQUENCE [LARGE SCALE GENOMIC DNA]</scope>
    <source>
        <strain evidence="5 6">EC9</strain>
    </source>
</reference>
<dbReference type="InterPro" id="IPR006558">
    <property type="entry name" value="LamG-like"/>
</dbReference>
<feature type="domain" description="LamG-like jellyroll fold" evidence="4">
    <location>
        <begin position="116"/>
        <end position="263"/>
    </location>
</feature>
<evidence type="ECO:0000256" key="2">
    <source>
        <dbReference type="ARBA" id="ARBA00023157"/>
    </source>
</evidence>